<dbReference type="Proteomes" id="UP000248014">
    <property type="component" value="Unassembled WGS sequence"/>
</dbReference>
<comment type="similarity">
    <text evidence="7">Belongs to the PINc/VapC protein family.</text>
</comment>
<keyword evidence="3" id="KW-0540">Nuclease</keyword>
<evidence type="ECO:0000259" key="8">
    <source>
        <dbReference type="Pfam" id="PF01850"/>
    </source>
</evidence>
<gene>
    <name evidence="9" type="ORF">C7451_11297</name>
</gene>
<sequence>MKYLLDSNIIILLTMNADAGVVARAAECFEGDLVTSAVAIGEVALGSVRGKPPAFAQLQAFLEEVPVLPFDFFAARAYATLPFKRRSFDRLIAAQALALDVVLVTDNEKDFADIPGLKVENWTL</sequence>
<name>A0A2V3UTY8_9SPHN</name>
<dbReference type="AlphaFoldDB" id="A0A2V3UTY8"/>
<dbReference type="InterPro" id="IPR002716">
    <property type="entry name" value="PIN_dom"/>
</dbReference>
<keyword evidence="2" id="KW-1277">Toxin-antitoxin system</keyword>
<evidence type="ECO:0000256" key="4">
    <source>
        <dbReference type="ARBA" id="ARBA00022723"/>
    </source>
</evidence>
<dbReference type="Pfam" id="PF01850">
    <property type="entry name" value="PIN"/>
    <property type="match status" value="1"/>
</dbReference>
<comment type="caution">
    <text evidence="9">The sequence shown here is derived from an EMBL/GenBank/DDBJ whole genome shotgun (WGS) entry which is preliminary data.</text>
</comment>
<dbReference type="PANTHER" id="PTHR33653:SF1">
    <property type="entry name" value="RIBONUCLEASE VAPC2"/>
    <property type="match status" value="1"/>
</dbReference>
<keyword evidence="4" id="KW-0479">Metal-binding</keyword>
<evidence type="ECO:0000256" key="3">
    <source>
        <dbReference type="ARBA" id="ARBA00022722"/>
    </source>
</evidence>
<evidence type="ECO:0000313" key="9">
    <source>
        <dbReference type="EMBL" id="PXW71653.1"/>
    </source>
</evidence>
<feature type="domain" description="PIN" evidence="8">
    <location>
        <begin position="3"/>
        <end position="115"/>
    </location>
</feature>
<protein>
    <submittedName>
        <fullName evidence="9">tRNA(fMet)-specific endonuclease VapC</fullName>
    </submittedName>
</protein>
<dbReference type="RefSeq" id="WP_110299781.1">
    <property type="nucleotide sequence ID" value="NZ_QJJM01000012.1"/>
</dbReference>
<dbReference type="CDD" id="cd18736">
    <property type="entry name" value="PIN_CcVapC1-like"/>
    <property type="match status" value="1"/>
</dbReference>
<dbReference type="InterPro" id="IPR050556">
    <property type="entry name" value="Type_II_TA_system_RNase"/>
</dbReference>
<evidence type="ECO:0000256" key="5">
    <source>
        <dbReference type="ARBA" id="ARBA00022801"/>
    </source>
</evidence>
<evidence type="ECO:0000256" key="2">
    <source>
        <dbReference type="ARBA" id="ARBA00022649"/>
    </source>
</evidence>
<keyword evidence="5" id="KW-0378">Hydrolase</keyword>
<dbReference type="GO" id="GO:0016787">
    <property type="term" value="F:hydrolase activity"/>
    <property type="evidence" value="ECO:0007669"/>
    <property type="project" value="UniProtKB-KW"/>
</dbReference>
<dbReference type="GO" id="GO:0004519">
    <property type="term" value="F:endonuclease activity"/>
    <property type="evidence" value="ECO:0007669"/>
    <property type="project" value="UniProtKB-KW"/>
</dbReference>
<dbReference type="PANTHER" id="PTHR33653">
    <property type="entry name" value="RIBONUCLEASE VAPC2"/>
    <property type="match status" value="1"/>
</dbReference>
<comment type="cofactor">
    <cofactor evidence="1">
        <name>Mg(2+)</name>
        <dbReference type="ChEBI" id="CHEBI:18420"/>
    </cofactor>
</comment>
<keyword evidence="9" id="KW-0255">Endonuclease</keyword>
<accession>A0A2V3UTY8</accession>
<organism evidence="9 10">
    <name type="scientific">Blastomonas natatoria</name>
    <dbReference type="NCBI Taxonomy" id="34015"/>
    <lineage>
        <taxon>Bacteria</taxon>
        <taxon>Pseudomonadati</taxon>
        <taxon>Pseudomonadota</taxon>
        <taxon>Alphaproteobacteria</taxon>
        <taxon>Sphingomonadales</taxon>
        <taxon>Sphingomonadaceae</taxon>
        <taxon>Blastomonas</taxon>
    </lineage>
</organism>
<keyword evidence="10" id="KW-1185">Reference proteome</keyword>
<reference evidence="9 10" key="1">
    <citation type="submission" date="2018-05" db="EMBL/GenBank/DDBJ databases">
        <title>Genomic Encyclopedia of Type Strains, Phase IV (KMG-IV): sequencing the most valuable type-strain genomes for metagenomic binning, comparative biology and taxonomic classification.</title>
        <authorList>
            <person name="Goeker M."/>
        </authorList>
    </citation>
    <scope>NUCLEOTIDE SEQUENCE [LARGE SCALE GENOMIC DNA]</scope>
    <source>
        <strain evidence="9 10">DSM 3183</strain>
    </source>
</reference>
<dbReference type="InterPro" id="IPR029060">
    <property type="entry name" value="PIN-like_dom_sf"/>
</dbReference>
<evidence type="ECO:0000256" key="1">
    <source>
        <dbReference type="ARBA" id="ARBA00001946"/>
    </source>
</evidence>
<evidence type="ECO:0000313" key="10">
    <source>
        <dbReference type="Proteomes" id="UP000248014"/>
    </source>
</evidence>
<keyword evidence="6" id="KW-0460">Magnesium</keyword>
<evidence type="ECO:0000256" key="7">
    <source>
        <dbReference type="ARBA" id="ARBA00038093"/>
    </source>
</evidence>
<dbReference type="GO" id="GO:0046872">
    <property type="term" value="F:metal ion binding"/>
    <property type="evidence" value="ECO:0007669"/>
    <property type="project" value="UniProtKB-KW"/>
</dbReference>
<proteinExistence type="inferred from homology"/>
<evidence type="ECO:0000256" key="6">
    <source>
        <dbReference type="ARBA" id="ARBA00022842"/>
    </source>
</evidence>
<dbReference type="Gene3D" id="3.40.50.1010">
    <property type="entry name" value="5'-nuclease"/>
    <property type="match status" value="1"/>
</dbReference>
<dbReference type="SUPFAM" id="SSF88723">
    <property type="entry name" value="PIN domain-like"/>
    <property type="match status" value="1"/>
</dbReference>
<dbReference type="OrthoDB" id="9796690at2"/>
<dbReference type="EMBL" id="QJJM01000012">
    <property type="protein sequence ID" value="PXW71653.1"/>
    <property type="molecule type" value="Genomic_DNA"/>
</dbReference>